<comment type="caution">
    <text evidence="2">The sequence shown here is derived from an EMBL/GenBank/DDBJ whole genome shotgun (WGS) entry which is preliminary data.</text>
</comment>
<protein>
    <submittedName>
        <fullName evidence="2">Uncharacterized protein</fullName>
    </submittedName>
</protein>
<proteinExistence type="predicted"/>
<accession>A0ABP4LAQ4</accession>
<name>A0ABP4LAQ4_9ACTN</name>
<feature type="transmembrane region" description="Helical" evidence="1">
    <location>
        <begin position="20"/>
        <end position="42"/>
    </location>
</feature>
<keyword evidence="1" id="KW-0472">Membrane</keyword>
<evidence type="ECO:0000256" key="1">
    <source>
        <dbReference type="SAM" id="Phobius"/>
    </source>
</evidence>
<organism evidence="2 3">
    <name type="scientific">Kribbella lupini</name>
    <dbReference type="NCBI Taxonomy" id="291602"/>
    <lineage>
        <taxon>Bacteria</taxon>
        <taxon>Bacillati</taxon>
        <taxon>Actinomycetota</taxon>
        <taxon>Actinomycetes</taxon>
        <taxon>Propionibacteriales</taxon>
        <taxon>Kribbellaceae</taxon>
        <taxon>Kribbella</taxon>
    </lineage>
</organism>
<keyword evidence="1" id="KW-0812">Transmembrane</keyword>
<gene>
    <name evidence="2" type="ORF">GCM10009741_20580</name>
</gene>
<evidence type="ECO:0000313" key="3">
    <source>
        <dbReference type="Proteomes" id="UP001500363"/>
    </source>
</evidence>
<reference evidence="3" key="1">
    <citation type="journal article" date="2019" name="Int. J. Syst. Evol. Microbiol.">
        <title>The Global Catalogue of Microorganisms (GCM) 10K type strain sequencing project: providing services to taxonomists for standard genome sequencing and annotation.</title>
        <authorList>
            <consortium name="The Broad Institute Genomics Platform"/>
            <consortium name="The Broad Institute Genome Sequencing Center for Infectious Disease"/>
            <person name="Wu L."/>
            <person name="Ma J."/>
        </authorList>
    </citation>
    <scope>NUCLEOTIDE SEQUENCE [LARGE SCALE GENOMIC DNA]</scope>
    <source>
        <strain evidence="3">JCM 14303</strain>
    </source>
</reference>
<dbReference type="Proteomes" id="UP001500363">
    <property type="component" value="Unassembled WGS sequence"/>
</dbReference>
<sequence length="128" mass="14059">MSGRTEVLQKRSPTDSVGNLYYRIVVFGTLALVVALGLVAFVDLFDWWNVLPWMGANDTGWELLFAAVGAFVVPAGLSILWWKLWPAGVITGVSLSVCLYPTLILLALTALFAALDYATRNRTEPVRV</sequence>
<evidence type="ECO:0000313" key="2">
    <source>
        <dbReference type="EMBL" id="GAA1519958.1"/>
    </source>
</evidence>
<keyword evidence="1" id="KW-1133">Transmembrane helix</keyword>
<feature type="transmembrane region" description="Helical" evidence="1">
    <location>
        <begin position="88"/>
        <end position="115"/>
    </location>
</feature>
<feature type="transmembrane region" description="Helical" evidence="1">
    <location>
        <begin position="63"/>
        <end position="82"/>
    </location>
</feature>
<dbReference type="EMBL" id="BAAANC010000001">
    <property type="protein sequence ID" value="GAA1519958.1"/>
    <property type="molecule type" value="Genomic_DNA"/>
</dbReference>
<keyword evidence="3" id="KW-1185">Reference proteome</keyword>